<evidence type="ECO:0000256" key="2">
    <source>
        <dbReference type="RuleBase" id="RU366025"/>
    </source>
</evidence>
<keyword evidence="2" id="KW-0645">Protease</keyword>
<gene>
    <name evidence="5" type="ORF">KC19_7G161800</name>
</gene>
<dbReference type="PROSITE" id="PS00972">
    <property type="entry name" value="USP_1"/>
    <property type="match status" value="1"/>
</dbReference>
<sequence>MLSKKKKGVPPLNPLKPEKWFAYYKERFGHHSGDRGNNLETSGVEGVADKSLKGGSKEEGKQQLNAERRKLLTAIRGSQYWATCDMKGDDSNSNVLPVAYKRPTSASKVSDPDQGQYSSKSAANRKVEFFPRNLVPLRSQLQDPQRQREPDIQSTRPTSTALLSDASSFRSPTSTNVSSKLAATQHGVVPTLRRSGAVALLPSRYNSNVANLVAGTDQSPPVREEGCAGASLLAVENGKIGRDPGGRMNVPVTSHAQVKVSKTKPHELIYGGNAMARPSCSEESSSDASDFSVDDAQSKVRHVSMADIVHDIGHGVQARDYGSSCSSSGSMSPLSLQSRFLDMRLQQNDASQFRRDHQHSEYSRNAAPALKRCSSVDQHIGVQAGLVGLYNDGNTCYLNSCLQCLAHTLPLASAVLGPYSDQIQKKGGGSRHGVPEREWASPADVLTYAFHHIVRDLWGKPPYSVASANIFLQCVQAFAPQFAGSFQHDAQEVLRAILDGLHEALNRVKVATPYRDLYVELKPEVELADLTWKYHKSCHDSIIQGIFCGQLQSTIECSVCHRKSHCFDPFMDLSLPLPKSSNAGPLNSRESFRNSMHRQRVTLQDCLSEFGAPEQLEGSNKYYCPNCRASRTSTKKLSLFRLPPVLVLHIKRFCGVERNSYTKDETPVYYPLKGLDLSNLMGSKARKMQGHVYDLYAVCCHMGTMGCGHYTAQCKNCDNNVWYCFNDSSVQPVQDAAVLTSSAYILFYQQRAL</sequence>
<comment type="caution">
    <text evidence="5">The sequence shown here is derived from an EMBL/GenBank/DDBJ whole genome shotgun (WGS) entry which is preliminary data.</text>
</comment>
<dbReference type="PANTHER" id="PTHR21646">
    <property type="entry name" value="UBIQUITIN CARBOXYL-TERMINAL HYDROLASE"/>
    <property type="match status" value="1"/>
</dbReference>
<comment type="catalytic activity">
    <reaction evidence="2">
        <text>Thiol-dependent hydrolysis of ester, thioester, amide, peptide and isopeptide bonds formed by the C-terminal Gly of ubiquitin (a 76-residue protein attached to proteins as an intracellular targeting signal).</text>
        <dbReference type="EC" id="3.4.19.12"/>
    </reaction>
</comment>
<keyword evidence="2" id="KW-0788">Thiol protease</keyword>
<organism evidence="5 6">
    <name type="scientific">Ceratodon purpureus</name>
    <name type="common">Fire moss</name>
    <name type="synonym">Dicranum purpureum</name>
    <dbReference type="NCBI Taxonomy" id="3225"/>
    <lineage>
        <taxon>Eukaryota</taxon>
        <taxon>Viridiplantae</taxon>
        <taxon>Streptophyta</taxon>
        <taxon>Embryophyta</taxon>
        <taxon>Bryophyta</taxon>
        <taxon>Bryophytina</taxon>
        <taxon>Bryopsida</taxon>
        <taxon>Dicranidae</taxon>
        <taxon>Pseudoditrichales</taxon>
        <taxon>Ditrichaceae</taxon>
        <taxon>Ceratodon</taxon>
    </lineage>
</organism>
<dbReference type="Proteomes" id="UP000822688">
    <property type="component" value="Chromosome 7"/>
</dbReference>
<feature type="region of interest" description="Disordered" evidence="3">
    <location>
        <begin position="30"/>
        <end position="65"/>
    </location>
</feature>
<keyword evidence="2" id="KW-0378">Hydrolase</keyword>
<reference evidence="5" key="1">
    <citation type="submission" date="2020-06" db="EMBL/GenBank/DDBJ databases">
        <title>WGS assembly of Ceratodon purpureus strain R40.</title>
        <authorList>
            <person name="Carey S.B."/>
            <person name="Jenkins J."/>
            <person name="Shu S."/>
            <person name="Lovell J.T."/>
            <person name="Sreedasyam A."/>
            <person name="Maumus F."/>
            <person name="Tiley G.P."/>
            <person name="Fernandez-Pozo N."/>
            <person name="Barry K."/>
            <person name="Chen C."/>
            <person name="Wang M."/>
            <person name="Lipzen A."/>
            <person name="Daum C."/>
            <person name="Saski C.A."/>
            <person name="Payton A.C."/>
            <person name="Mcbreen J.C."/>
            <person name="Conrad R.E."/>
            <person name="Kollar L.M."/>
            <person name="Olsson S."/>
            <person name="Huttunen S."/>
            <person name="Landis J.B."/>
            <person name="Wickett N.J."/>
            <person name="Johnson M.G."/>
            <person name="Rensing S.A."/>
            <person name="Grimwood J."/>
            <person name="Schmutz J."/>
            <person name="Mcdaniel S.F."/>
        </authorList>
    </citation>
    <scope>NUCLEOTIDE SEQUENCE</scope>
    <source>
        <strain evidence="5">R40</strain>
    </source>
</reference>
<dbReference type="GO" id="GO:0006508">
    <property type="term" value="P:proteolysis"/>
    <property type="evidence" value="ECO:0007669"/>
    <property type="project" value="UniProtKB-KW"/>
</dbReference>
<dbReference type="GO" id="GO:0016579">
    <property type="term" value="P:protein deubiquitination"/>
    <property type="evidence" value="ECO:0007669"/>
    <property type="project" value="InterPro"/>
</dbReference>
<dbReference type="InterPro" id="IPR050185">
    <property type="entry name" value="Ub_carboxyl-term_hydrolase"/>
</dbReference>
<feature type="compositionally biased region" description="Basic and acidic residues" evidence="3">
    <location>
        <begin position="47"/>
        <end position="65"/>
    </location>
</feature>
<dbReference type="PROSITE" id="PS50235">
    <property type="entry name" value="USP_3"/>
    <property type="match status" value="1"/>
</dbReference>
<comment type="function">
    <text evidence="2">Recognizes and hydrolyzes the peptide bond at the C-terminal Gly of ubiquitin. Involved in the processing of poly-ubiquitin precursors as well as that of ubiquitinated proteins.</text>
</comment>
<evidence type="ECO:0000313" key="6">
    <source>
        <dbReference type="Proteomes" id="UP000822688"/>
    </source>
</evidence>
<dbReference type="CDD" id="cd02674">
    <property type="entry name" value="Peptidase_C19R"/>
    <property type="match status" value="1"/>
</dbReference>
<evidence type="ECO:0000259" key="4">
    <source>
        <dbReference type="PROSITE" id="PS50235"/>
    </source>
</evidence>
<dbReference type="SUPFAM" id="SSF54001">
    <property type="entry name" value="Cysteine proteinases"/>
    <property type="match status" value="1"/>
</dbReference>
<evidence type="ECO:0000256" key="3">
    <source>
        <dbReference type="SAM" id="MobiDB-lite"/>
    </source>
</evidence>
<keyword evidence="2" id="KW-0833">Ubl conjugation pathway</keyword>
<accession>A0A8T0H994</accession>
<dbReference type="PANTHER" id="PTHR21646:SF23">
    <property type="entry name" value="UBIQUITIN CARBOXYL-TERMINAL HYDROLASE USP2"/>
    <property type="match status" value="1"/>
</dbReference>
<name>A0A8T0H994_CERPU</name>
<comment type="similarity">
    <text evidence="1 2">Belongs to the peptidase C19 family.</text>
</comment>
<dbReference type="InterPro" id="IPR001394">
    <property type="entry name" value="Peptidase_C19_UCH"/>
</dbReference>
<dbReference type="GO" id="GO:0004843">
    <property type="term" value="F:cysteine-type deubiquitinase activity"/>
    <property type="evidence" value="ECO:0007669"/>
    <property type="project" value="UniProtKB-UniRule"/>
</dbReference>
<dbReference type="Pfam" id="PF00443">
    <property type="entry name" value="UCH"/>
    <property type="match status" value="1"/>
</dbReference>
<protein>
    <recommendedName>
        <fullName evidence="2">Ubiquitin carboxyl-terminal hydrolase</fullName>
        <ecNumber evidence="2">3.4.19.12</ecNumber>
    </recommendedName>
</protein>
<dbReference type="EMBL" id="CM026428">
    <property type="protein sequence ID" value="KAG0567800.1"/>
    <property type="molecule type" value="Genomic_DNA"/>
</dbReference>
<dbReference type="EC" id="3.4.19.12" evidence="2"/>
<dbReference type="AlphaFoldDB" id="A0A8T0H994"/>
<feature type="compositionally biased region" description="Polar residues" evidence="3">
    <location>
        <begin position="152"/>
        <end position="178"/>
    </location>
</feature>
<keyword evidence="6" id="KW-1185">Reference proteome</keyword>
<dbReference type="InterPro" id="IPR018200">
    <property type="entry name" value="USP_CS"/>
</dbReference>
<dbReference type="InterPro" id="IPR028889">
    <property type="entry name" value="USP"/>
</dbReference>
<dbReference type="InterPro" id="IPR038765">
    <property type="entry name" value="Papain-like_cys_pep_sf"/>
</dbReference>
<evidence type="ECO:0000256" key="1">
    <source>
        <dbReference type="ARBA" id="ARBA00009085"/>
    </source>
</evidence>
<dbReference type="PROSITE" id="PS00973">
    <property type="entry name" value="USP_2"/>
    <property type="match status" value="1"/>
</dbReference>
<feature type="region of interest" description="Disordered" evidence="3">
    <location>
        <begin position="104"/>
        <end position="178"/>
    </location>
</feature>
<feature type="domain" description="USP" evidence="4">
    <location>
        <begin position="387"/>
        <end position="751"/>
    </location>
</feature>
<evidence type="ECO:0000313" key="5">
    <source>
        <dbReference type="EMBL" id="KAG0567800.1"/>
    </source>
</evidence>
<proteinExistence type="inferred from homology"/>
<feature type="compositionally biased region" description="Polar residues" evidence="3">
    <location>
        <begin position="104"/>
        <end position="122"/>
    </location>
</feature>
<dbReference type="Gene3D" id="3.90.70.10">
    <property type="entry name" value="Cysteine proteinases"/>
    <property type="match status" value="1"/>
</dbReference>